<comment type="similarity">
    <text evidence="2">Belongs to the ribose-phosphate pyrophosphokinase family.</text>
</comment>
<gene>
    <name evidence="5" type="ORF">C3942_09970</name>
</gene>
<dbReference type="CDD" id="cd06223">
    <property type="entry name" value="PRTases_typeI"/>
    <property type="match status" value="1"/>
</dbReference>
<accession>A0A2S5THD6</accession>
<dbReference type="PANTHER" id="PTHR10210:SF41">
    <property type="entry name" value="RIBOSE-PHOSPHATE PYROPHOSPHOKINASE 1, CHLOROPLASTIC"/>
    <property type="match status" value="1"/>
</dbReference>
<dbReference type="GO" id="GO:0006015">
    <property type="term" value="P:5-phosphoribose 1-diphosphate biosynthetic process"/>
    <property type="evidence" value="ECO:0007669"/>
    <property type="project" value="TreeGrafter"/>
</dbReference>
<dbReference type="GO" id="GO:0004749">
    <property type="term" value="F:ribose phosphate diphosphokinase activity"/>
    <property type="evidence" value="ECO:0007669"/>
    <property type="project" value="UniProtKB-EC"/>
</dbReference>
<keyword evidence="5" id="KW-0808">Transferase</keyword>
<dbReference type="SUPFAM" id="SSF53271">
    <property type="entry name" value="PRTase-like"/>
    <property type="match status" value="2"/>
</dbReference>
<reference evidence="5 6" key="1">
    <citation type="submission" date="2018-02" db="EMBL/GenBank/DDBJ databases">
        <title>Genome sequencing of Solimonas sp. HR-BB.</title>
        <authorList>
            <person name="Lee Y."/>
            <person name="Jeon C.O."/>
        </authorList>
    </citation>
    <scope>NUCLEOTIDE SEQUENCE [LARGE SCALE GENOMIC DNA]</scope>
    <source>
        <strain evidence="5 6">HR-BB</strain>
    </source>
</reference>
<sequence length="296" mass="31774">MPGSESLAETLAEALPADTGTMDLHVFPDRETYVRIDSPVAQRDVLLVAALDAPDSKLVPLFLVASTLSSLGARNIVLVAPYLPYLRQDSVFRPGEGLSSSYVAHWISGFADGLVTVEPHLHRIEALSDVFSIPCETASAASSITHWVGENVARPMIVGPDMASRHWSDGIARALECPGVFLHKVRHGDRRVEISIPDLPAYTDFTPVLVDDIISSGQTMAMAVRRLRSAGFPQPVCIGVHALFGQATADLLHAAGAERVVSCNSLRHPSNAIDLGRPVVAAARSLLRTLQAPRRA</sequence>
<dbReference type="GO" id="GO:0005737">
    <property type="term" value="C:cytoplasm"/>
    <property type="evidence" value="ECO:0007669"/>
    <property type="project" value="TreeGrafter"/>
</dbReference>
<dbReference type="InterPro" id="IPR005946">
    <property type="entry name" value="Rib-P_diPkinase"/>
</dbReference>
<evidence type="ECO:0000313" key="6">
    <source>
        <dbReference type="Proteomes" id="UP000238220"/>
    </source>
</evidence>
<evidence type="ECO:0000256" key="1">
    <source>
        <dbReference type="ARBA" id="ARBA00022727"/>
    </source>
</evidence>
<keyword evidence="6" id="KW-1185">Reference proteome</keyword>
<dbReference type="GO" id="GO:0000287">
    <property type="term" value="F:magnesium ion binding"/>
    <property type="evidence" value="ECO:0007669"/>
    <property type="project" value="InterPro"/>
</dbReference>
<dbReference type="NCBIfam" id="TIGR01251">
    <property type="entry name" value="ribP_PPkin"/>
    <property type="match status" value="1"/>
</dbReference>
<dbReference type="EC" id="2.7.6.1" evidence="5"/>
<dbReference type="Pfam" id="PF00156">
    <property type="entry name" value="Pribosyltran"/>
    <property type="match status" value="1"/>
</dbReference>
<dbReference type="AlphaFoldDB" id="A0A2S5THD6"/>
<dbReference type="GO" id="GO:0002189">
    <property type="term" value="C:ribose phosphate diphosphokinase complex"/>
    <property type="evidence" value="ECO:0007669"/>
    <property type="project" value="TreeGrafter"/>
</dbReference>
<dbReference type="FunFam" id="3.40.50.2020:FF:000014">
    <property type="entry name" value="Ribose-phosphate pyrophosphokinase 1"/>
    <property type="match status" value="1"/>
</dbReference>
<feature type="domain" description="Ribose-phosphate pyrophosphokinase N-terminal" evidence="4">
    <location>
        <begin position="4"/>
        <end position="107"/>
    </location>
</feature>
<protein>
    <submittedName>
        <fullName evidence="5">Phosphoribosylpyrophosphate synthetase</fullName>
        <ecNumber evidence="5">2.7.6.1</ecNumber>
    </submittedName>
</protein>
<feature type="domain" description="Phosphoribosyltransferase" evidence="3">
    <location>
        <begin position="153"/>
        <end position="271"/>
    </location>
</feature>
<name>A0A2S5THD6_9GAMM</name>
<dbReference type="EMBL" id="PSNW01000004">
    <property type="protein sequence ID" value="PPE74389.1"/>
    <property type="molecule type" value="Genomic_DNA"/>
</dbReference>
<evidence type="ECO:0000313" key="5">
    <source>
        <dbReference type="EMBL" id="PPE74389.1"/>
    </source>
</evidence>
<dbReference type="PANTHER" id="PTHR10210">
    <property type="entry name" value="RIBOSE-PHOSPHATE DIPHOSPHOKINASE FAMILY MEMBER"/>
    <property type="match status" value="1"/>
</dbReference>
<keyword evidence="1 2" id="KW-0545">Nucleotide biosynthesis</keyword>
<dbReference type="Gene3D" id="3.40.50.2020">
    <property type="match status" value="2"/>
</dbReference>
<comment type="caution">
    <text evidence="5">The sequence shown here is derived from an EMBL/GenBank/DDBJ whole genome shotgun (WGS) entry which is preliminary data.</text>
</comment>
<dbReference type="InterPro" id="IPR029057">
    <property type="entry name" value="PRTase-like"/>
</dbReference>
<dbReference type="GO" id="GO:0006164">
    <property type="term" value="P:purine nucleotide biosynthetic process"/>
    <property type="evidence" value="ECO:0007669"/>
    <property type="project" value="TreeGrafter"/>
</dbReference>
<organism evidence="5 6">
    <name type="scientific">Solimonas fluminis</name>
    <dbReference type="NCBI Taxonomy" id="2086571"/>
    <lineage>
        <taxon>Bacteria</taxon>
        <taxon>Pseudomonadati</taxon>
        <taxon>Pseudomonadota</taxon>
        <taxon>Gammaproteobacteria</taxon>
        <taxon>Nevskiales</taxon>
        <taxon>Nevskiaceae</taxon>
        <taxon>Solimonas</taxon>
    </lineage>
</organism>
<dbReference type="NCBIfam" id="NF005537">
    <property type="entry name" value="PRK07199.1"/>
    <property type="match status" value="1"/>
</dbReference>
<dbReference type="OrthoDB" id="324294at2"/>
<dbReference type="InterPro" id="IPR029099">
    <property type="entry name" value="Pribosyltran_N"/>
</dbReference>
<evidence type="ECO:0000259" key="4">
    <source>
        <dbReference type="Pfam" id="PF13793"/>
    </source>
</evidence>
<evidence type="ECO:0000256" key="2">
    <source>
        <dbReference type="RuleBase" id="RU004324"/>
    </source>
</evidence>
<proteinExistence type="inferred from homology"/>
<dbReference type="Pfam" id="PF13793">
    <property type="entry name" value="Pribosyltran_N"/>
    <property type="match status" value="1"/>
</dbReference>
<dbReference type="InterPro" id="IPR000836">
    <property type="entry name" value="PRTase_dom"/>
</dbReference>
<dbReference type="SMART" id="SM01400">
    <property type="entry name" value="Pribosyltran_N"/>
    <property type="match status" value="1"/>
</dbReference>
<evidence type="ECO:0000259" key="3">
    <source>
        <dbReference type="Pfam" id="PF00156"/>
    </source>
</evidence>
<dbReference type="Proteomes" id="UP000238220">
    <property type="component" value="Unassembled WGS sequence"/>
</dbReference>